<dbReference type="Proteomes" id="UP000184114">
    <property type="component" value="Unassembled WGS sequence"/>
</dbReference>
<keyword evidence="1" id="KW-0472">Membrane</keyword>
<evidence type="ECO:0000313" key="3">
    <source>
        <dbReference type="Proteomes" id="UP000184114"/>
    </source>
</evidence>
<organism evidence="2 3">
    <name type="scientific">Tissierella praeacuta DSM 18095</name>
    <dbReference type="NCBI Taxonomy" id="1123404"/>
    <lineage>
        <taxon>Bacteria</taxon>
        <taxon>Bacillati</taxon>
        <taxon>Bacillota</taxon>
        <taxon>Tissierellia</taxon>
        <taxon>Tissierellales</taxon>
        <taxon>Tissierellaceae</taxon>
        <taxon>Tissierella</taxon>
    </lineage>
</organism>
<feature type="transmembrane region" description="Helical" evidence="1">
    <location>
        <begin position="58"/>
        <end position="76"/>
    </location>
</feature>
<proteinExistence type="predicted"/>
<dbReference type="RefSeq" id="WP_072972639.1">
    <property type="nucleotide sequence ID" value="NZ_FQTY01000001.1"/>
</dbReference>
<keyword evidence="1" id="KW-1133">Transmembrane helix</keyword>
<feature type="transmembrane region" description="Helical" evidence="1">
    <location>
        <begin position="131"/>
        <end position="148"/>
    </location>
</feature>
<evidence type="ECO:0000256" key="1">
    <source>
        <dbReference type="SAM" id="Phobius"/>
    </source>
</evidence>
<feature type="transmembrane region" description="Helical" evidence="1">
    <location>
        <begin position="12"/>
        <end position="37"/>
    </location>
</feature>
<dbReference type="STRING" id="1123404.SAMN02745784_00465"/>
<dbReference type="AlphaFoldDB" id="A0A1M4SS00"/>
<name>A0A1M4SS00_9FIRM</name>
<feature type="transmembrane region" description="Helical" evidence="1">
    <location>
        <begin position="82"/>
        <end position="102"/>
    </location>
</feature>
<reference evidence="3" key="1">
    <citation type="submission" date="2016-11" db="EMBL/GenBank/DDBJ databases">
        <authorList>
            <person name="Varghese N."/>
            <person name="Submissions S."/>
        </authorList>
    </citation>
    <scope>NUCLEOTIDE SEQUENCE [LARGE SCALE GENOMIC DNA]</scope>
    <source>
        <strain evidence="3">DSM 18095</strain>
    </source>
</reference>
<keyword evidence="1" id="KW-0812">Transmembrane</keyword>
<gene>
    <name evidence="2" type="ORF">SAMN02745784_00465</name>
</gene>
<feature type="transmembrane region" description="Helical" evidence="1">
    <location>
        <begin position="154"/>
        <end position="172"/>
    </location>
</feature>
<keyword evidence="3" id="KW-1185">Reference proteome</keyword>
<sequence length="186" mass="21610">MFEGYSQIFWGIFITTFNIKFGTVKILPVFVGLLLVSNGLRKLYEETKIESFHKAQKIGLLATAMSFIAGILDYFYNGLINHSIFMLIWMVLYQLLELILFFKTLESSIEYLAYNNYPDAANENTQKLKSYTIISIINIVLLNFAFLFNINVLMFFVPIIGIILKIFMMVLIHRLKKIFMKAENSL</sequence>
<accession>A0A1M4SS00</accession>
<protein>
    <submittedName>
        <fullName evidence="2">Uncharacterized protein</fullName>
    </submittedName>
</protein>
<dbReference type="GeneID" id="90995151"/>
<evidence type="ECO:0000313" key="2">
    <source>
        <dbReference type="EMBL" id="SHE35010.1"/>
    </source>
</evidence>
<dbReference type="EMBL" id="FQTY01000001">
    <property type="protein sequence ID" value="SHE35010.1"/>
    <property type="molecule type" value="Genomic_DNA"/>
</dbReference>